<dbReference type="EMBL" id="NOXS01000030">
    <property type="protein sequence ID" value="OYQ19745.1"/>
    <property type="molecule type" value="Genomic_DNA"/>
</dbReference>
<dbReference type="RefSeq" id="WP_094408164.1">
    <property type="nucleotide sequence ID" value="NZ_BMJZ01000006.1"/>
</dbReference>
<accession>A0A255XTI7</accession>
<dbReference type="Proteomes" id="UP000216361">
    <property type="component" value="Unassembled WGS sequence"/>
</dbReference>
<dbReference type="Gene3D" id="2.40.10.220">
    <property type="entry name" value="predicted glycosyltransferase like domains"/>
    <property type="match status" value="1"/>
</dbReference>
<comment type="caution">
    <text evidence="1">The sequence shown here is derived from an EMBL/GenBank/DDBJ whole genome shotgun (WGS) entry which is preliminary data.</text>
</comment>
<dbReference type="AlphaFoldDB" id="A0A255XTI7"/>
<reference evidence="1 2" key="1">
    <citation type="submission" date="2017-07" db="EMBL/GenBank/DDBJ databases">
        <title>Elstera cyanobacteriorum sp. nov., a novel bacterium isolated from cyanobacterial aggregates in a eutrophic lake.</title>
        <authorList>
            <person name="Cai H."/>
        </authorList>
    </citation>
    <scope>NUCLEOTIDE SEQUENCE [LARGE SCALE GENOMIC DNA]</scope>
    <source>
        <strain evidence="1 2">TH019</strain>
    </source>
</reference>
<sequence length="209" mass="22971">MIGRPQAKPGAARAKVRDKRLTMPNLFIDLRDKVYKTRVWAPGKFILSDYDGGLGTGDDFTGVLKIGGSPKVFLFDGHAARVDFINKKMAASFELHSAEGNELLAKYYAVKENNPTADLPPLLFSVAYRTVNWSLSGFLIGEYGGKLTIGQQFSGMIRLDKTNKAGFFRAEVKRHVPSVRGLGAQFLSLTPETFEMFEIAMKKSEAAGG</sequence>
<proteinExistence type="predicted"/>
<organism evidence="1 2">
    <name type="scientific">Elstera cyanobacteriorum</name>
    <dbReference type="NCBI Taxonomy" id="2022747"/>
    <lineage>
        <taxon>Bacteria</taxon>
        <taxon>Pseudomonadati</taxon>
        <taxon>Pseudomonadota</taxon>
        <taxon>Alphaproteobacteria</taxon>
        <taxon>Rhodospirillales</taxon>
        <taxon>Rhodospirillaceae</taxon>
        <taxon>Elstera</taxon>
    </lineage>
</organism>
<dbReference type="OrthoDB" id="7356068at2"/>
<name>A0A255XTI7_9PROT</name>
<gene>
    <name evidence="1" type="ORF">CHR90_06380</name>
</gene>
<evidence type="ECO:0000313" key="2">
    <source>
        <dbReference type="Proteomes" id="UP000216361"/>
    </source>
</evidence>
<evidence type="ECO:0000313" key="1">
    <source>
        <dbReference type="EMBL" id="OYQ19745.1"/>
    </source>
</evidence>
<protein>
    <submittedName>
        <fullName evidence="1">Uncharacterized protein</fullName>
    </submittedName>
</protein>
<keyword evidence="2" id="KW-1185">Reference proteome</keyword>